<sequence>MDSLVARTPEVVRTVRAALPEGFPQPLADRILQGLRSAADRLAA</sequence>
<protein>
    <submittedName>
        <fullName evidence="1">Uncharacterized protein</fullName>
    </submittedName>
</protein>
<dbReference type="AlphaFoldDB" id="A0A0S4WKQ0"/>
<proteinExistence type="predicted"/>
<evidence type="ECO:0000313" key="1">
    <source>
        <dbReference type="EMBL" id="CUV47239.1"/>
    </source>
</evidence>
<name>A0A0S4WKQ0_RALSL</name>
<gene>
    <name evidence="1" type="ORF">TO10_v1_900001</name>
</gene>
<reference evidence="1" key="1">
    <citation type="submission" date="2015-10" db="EMBL/GenBank/DDBJ databases">
        <authorList>
            <person name="Gilbert D.G."/>
        </authorList>
    </citation>
    <scope>NUCLEOTIDE SEQUENCE</scope>
    <source>
        <strain evidence="1">Phyl III-seqv23</strain>
    </source>
</reference>
<accession>A0A0S4WKQ0</accession>
<dbReference type="EMBL" id="LN899827">
    <property type="protein sequence ID" value="CUV47239.1"/>
    <property type="molecule type" value="Genomic_DNA"/>
</dbReference>
<organism evidence="1">
    <name type="scientific">Ralstonia solanacearum</name>
    <name type="common">Pseudomonas solanacearum</name>
    <dbReference type="NCBI Taxonomy" id="305"/>
    <lineage>
        <taxon>Bacteria</taxon>
        <taxon>Pseudomonadati</taxon>
        <taxon>Pseudomonadota</taxon>
        <taxon>Betaproteobacteria</taxon>
        <taxon>Burkholderiales</taxon>
        <taxon>Burkholderiaceae</taxon>
        <taxon>Ralstonia</taxon>
        <taxon>Ralstonia solanacearum species complex</taxon>
    </lineage>
</organism>